<dbReference type="Gene3D" id="3.30.750.24">
    <property type="entry name" value="STAS domain"/>
    <property type="match status" value="1"/>
</dbReference>
<dbReference type="CDD" id="cd07043">
    <property type="entry name" value="STAS_anti-anti-sigma_factors"/>
    <property type="match status" value="1"/>
</dbReference>
<protein>
    <submittedName>
        <fullName evidence="2">STAS domain-containing protein</fullName>
    </submittedName>
</protein>
<organism evidence="2 3">
    <name type="scientific">Streptomyces chilikensis</name>
    <dbReference type="NCBI Taxonomy" id="1194079"/>
    <lineage>
        <taxon>Bacteria</taxon>
        <taxon>Bacillati</taxon>
        <taxon>Actinomycetota</taxon>
        <taxon>Actinomycetes</taxon>
        <taxon>Kitasatosporales</taxon>
        <taxon>Streptomycetaceae</taxon>
        <taxon>Streptomyces</taxon>
    </lineage>
</organism>
<proteinExistence type="predicted"/>
<name>A0ABV3EIY8_9ACTN</name>
<dbReference type="Proteomes" id="UP001551584">
    <property type="component" value="Unassembled WGS sequence"/>
</dbReference>
<dbReference type="InterPro" id="IPR058548">
    <property type="entry name" value="MlaB-like_STAS"/>
</dbReference>
<keyword evidence="3" id="KW-1185">Reference proteome</keyword>
<reference evidence="2 3" key="1">
    <citation type="submission" date="2024-06" db="EMBL/GenBank/DDBJ databases">
        <title>The Natural Products Discovery Center: Release of the First 8490 Sequenced Strains for Exploring Actinobacteria Biosynthetic Diversity.</title>
        <authorList>
            <person name="Kalkreuter E."/>
            <person name="Kautsar S.A."/>
            <person name="Yang D."/>
            <person name="Bader C.D."/>
            <person name="Teijaro C.N."/>
            <person name="Fluegel L."/>
            <person name="Davis C.M."/>
            <person name="Simpson J.R."/>
            <person name="Lauterbach L."/>
            <person name="Steele A.D."/>
            <person name="Gui C."/>
            <person name="Meng S."/>
            <person name="Li G."/>
            <person name="Viehrig K."/>
            <person name="Ye F."/>
            <person name="Su P."/>
            <person name="Kiefer A.F."/>
            <person name="Nichols A."/>
            <person name="Cepeda A.J."/>
            <person name="Yan W."/>
            <person name="Fan B."/>
            <person name="Jiang Y."/>
            <person name="Adhikari A."/>
            <person name="Zheng C.-J."/>
            <person name="Schuster L."/>
            <person name="Cowan T.M."/>
            <person name="Smanski M.J."/>
            <person name="Chevrette M.G."/>
            <person name="De Carvalho L.P.S."/>
            <person name="Shen B."/>
        </authorList>
    </citation>
    <scope>NUCLEOTIDE SEQUENCE [LARGE SCALE GENOMIC DNA]</scope>
    <source>
        <strain evidence="2 3">NPDC048117</strain>
    </source>
</reference>
<evidence type="ECO:0000313" key="2">
    <source>
        <dbReference type="EMBL" id="MEU9576148.1"/>
    </source>
</evidence>
<feature type="domain" description="STAS" evidence="1">
    <location>
        <begin position="8"/>
        <end position="101"/>
    </location>
</feature>
<gene>
    <name evidence="2" type="ORF">AB0D95_02455</name>
</gene>
<evidence type="ECO:0000313" key="3">
    <source>
        <dbReference type="Proteomes" id="UP001551584"/>
    </source>
</evidence>
<evidence type="ECO:0000259" key="1">
    <source>
        <dbReference type="PROSITE" id="PS50801"/>
    </source>
</evidence>
<dbReference type="RefSeq" id="WP_359268198.1">
    <property type="nucleotide sequence ID" value="NZ_JBEZNA010000003.1"/>
</dbReference>
<dbReference type="PROSITE" id="PS50801">
    <property type="entry name" value="STAS"/>
    <property type="match status" value="1"/>
</dbReference>
<dbReference type="InterPro" id="IPR002645">
    <property type="entry name" value="STAS_dom"/>
</dbReference>
<accession>A0ABV3EIY8</accession>
<sequence length="125" mass="13119">MTTFPPSLHLTTVTAEDSVRIEITGDLDYDSAGLLLNEVTARLGARPRPGDLRLHCAGVGAIDSTGLSVLLMIGRRAAAAGTCLHLDERPAMMDRLLDLTGTLEYFTAMTNAAAPHTAAEGPATT</sequence>
<dbReference type="EMBL" id="JBEZNA010000003">
    <property type="protein sequence ID" value="MEU9576148.1"/>
    <property type="molecule type" value="Genomic_DNA"/>
</dbReference>
<dbReference type="Pfam" id="PF13466">
    <property type="entry name" value="STAS_2"/>
    <property type="match status" value="1"/>
</dbReference>
<comment type="caution">
    <text evidence="2">The sequence shown here is derived from an EMBL/GenBank/DDBJ whole genome shotgun (WGS) entry which is preliminary data.</text>
</comment>
<dbReference type="InterPro" id="IPR036513">
    <property type="entry name" value="STAS_dom_sf"/>
</dbReference>
<dbReference type="SUPFAM" id="SSF52091">
    <property type="entry name" value="SpoIIaa-like"/>
    <property type="match status" value="1"/>
</dbReference>